<dbReference type="InterPro" id="IPR001482">
    <property type="entry name" value="T2SS/T4SS_dom"/>
</dbReference>
<name>A0A5N7MKH7_9HYPH</name>
<dbReference type="InterPro" id="IPR027417">
    <property type="entry name" value="P-loop_NTPase"/>
</dbReference>
<keyword evidence="2" id="KW-0067">ATP-binding</keyword>
<sequence length="356" mass="39257">MNCVVREPFTSEAVSVWNTLPTFLRQACEPIRPWLEDPEVIEIMCNRPGEVWIESTRHADMQRFEVPALTSIQIQRIAQQVASFTKQSVNEVTPLLSATMPFGERFQGVLSPATPHGGAFSIRKQVIRDYSLENYLEMGAFENVKVSGPREVDPDDIDETDEVFLELLGDPSSEGRMKALKFAVANKYTVLVSGGTSSGKTTFLNALLKEILLSERIVTLEDTLELKPPQPNWLSLLASKGDQGLAKVTVLDLLEAALRFRPDRLLLGEIRGADAFTFLQAVNTGHPGSLSTVHANSPQAAVIRVAMACLQAGLGLTKAELTDIIRATVPVVVQLRKKPTRGVAEIYFNKFQRAGR</sequence>
<dbReference type="Proteomes" id="UP000403266">
    <property type="component" value="Unassembled WGS sequence"/>
</dbReference>
<dbReference type="NCBIfam" id="TIGR02788">
    <property type="entry name" value="VirB11"/>
    <property type="match status" value="1"/>
</dbReference>
<dbReference type="PANTHER" id="PTHR30486">
    <property type="entry name" value="TWITCHING MOTILITY PROTEIN PILT"/>
    <property type="match status" value="1"/>
</dbReference>
<dbReference type="GO" id="GO:0016887">
    <property type="term" value="F:ATP hydrolysis activity"/>
    <property type="evidence" value="ECO:0007669"/>
    <property type="project" value="InterPro"/>
</dbReference>
<dbReference type="AlphaFoldDB" id="A0A5N7MKH7"/>
<comment type="similarity">
    <text evidence="1 2">Belongs to the GSP E family.</text>
</comment>
<evidence type="ECO:0000256" key="2">
    <source>
        <dbReference type="RuleBase" id="RU366071"/>
    </source>
</evidence>
<dbReference type="RefSeq" id="WP_152713087.1">
    <property type="nucleotide sequence ID" value="NZ_VOSJ01000063.1"/>
</dbReference>
<dbReference type="Gene3D" id="3.30.450.90">
    <property type="match status" value="1"/>
</dbReference>
<dbReference type="GO" id="GO:0043684">
    <property type="term" value="C:type IV secretion system complex"/>
    <property type="evidence" value="ECO:0007669"/>
    <property type="project" value="UniProtKB-UniRule"/>
</dbReference>
<dbReference type="GO" id="GO:0005737">
    <property type="term" value="C:cytoplasm"/>
    <property type="evidence" value="ECO:0007669"/>
    <property type="project" value="UniProtKB-SubCell"/>
</dbReference>
<dbReference type="OrthoDB" id="9810761at2"/>
<protein>
    <recommendedName>
        <fullName evidence="2">Type IV secretion system protein</fullName>
    </recommendedName>
</protein>
<evidence type="ECO:0000256" key="1">
    <source>
        <dbReference type="ARBA" id="ARBA00006611"/>
    </source>
</evidence>
<dbReference type="InterPro" id="IPR050921">
    <property type="entry name" value="T4SS_GSP_E_ATPase"/>
</dbReference>
<proteinExistence type="inferred from homology"/>
<dbReference type="Pfam" id="PF00437">
    <property type="entry name" value="T2SSE"/>
    <property type="match status" value="1"/>
</dbReference>
<keyword evidence="2" id="KW-0963">Cytoplasm</keyword>
<dbReference type="GO" id="GO:0005524">
    <property type="term" value="F:ATP binding"/>
    <property type="evidence" value="ECO:0007669"/>
    <property type="project" value="UniProtKB-UniRule"/>
</dbReference>
<evidence type="ECO:0000259" key="3">
    <source>
        <dbReference type="Pfam" id="PF00437"/>
    </source>
</evidence>
<evidence type="ECO:0000313" key="5">
    <source>
        <dbReference type="Proteomes" id="UP000403266"/>
    </source>
</evidence>
<dbReference type="GO" id="GO:0044097">
    <property type="term" value="P:secretion by the type IV secretion system"/>
    <property type="evidence" value="ECO:0007669"/>
    <property type="project" value="InterPro"/>
</dbReference>
<gene>
    <name evidence="4" type="primary">virB11</name>
    <name evidence="4" type="ORF">FS320_17365</name>
</gene>
<evidence type="ECO:0000313" key="4">
    <source>
        <dbReference type="EMBL" id="MPR26939.1"/>
    </source>
</evidence>
<comment type="function">
    <text evidence="2">Part of the Type IV secretion system.</text>
</comment>
<organism evidence="4 5">
    <name type="scientific">Microvirga tunisiensis</name>
    <dbReference type="NCBI Taxonomy" id="2108360"/>
    <lineage>
        <taxon>Bacteria</taxon>
        <taxon>Pseudomonadati</taxon>
        <taxon>Pseudomonadota</taxon>
        <taxon>Alphaproteobacteria</taxon>
        <taxon>Hyphomicrobiales</taxon>
        <taxon>Methylobacteriaceae</taxon>
        <taxon>Microvirga</taxon>
    </lineage>
</organism>
<dbReference type="SUPFAM" id="SSF52540">
    <property type="entry name" value="P-loop containing nucleoside triphosphate hydrolases"/>
    <property type="match status" value="1"/>
</dbReference>
<reference evidence="4 5" key="1">
    <citation type="journal article" date="2019" name="Syst. Appl. Microbiol.">
        <title>Microvirga tunisiensis sp. nov., a root nodule symbiotic bacterium isolated from Lupinus micranthus and L. luteus grown in Northern Tunisia.</title>
        <authorList>
            <person name="Msaddak A."/>
            <person name="Rejili M."/>
            <person name="Duran D."/>
            <person name="Mars M."/>
            <person name="Palacios J.M."/>
            <person name="Ruiz-Argueso T."/>
            <person name="Rey L."/>
            <person name="Imperial J."/>
        </authorList>
    </citation>
    <scope>NUCLEOTIDE SEQUENCE [LARGE SCALE GENOMIC DNA]</scope>
    <source>
        <strain evidence="4 5">Lmie10</strain>
    </source>
</reference>
<dbReference type="Gene3D" id="3.40.50.300">
    <property type="entry name" value="P-loop containing nucleotide triphosphate hydrolases"/>
    <property type="match status" value="1"/>
</dbReference>
<dbReference type="EMBL" id="VOSK01000066">
    <property type="protein sequence ID" value="MPR26939.1"/>
    <property type="molecule type" value="Genomic_DNA"/>
</dbReference>
<accession>A0A5N7MKH7</accession>
<comment type="subcellular location">
    <subcellularLocation>
        <location evidence="2">Cytoplasm</location>
    </subcellularLocation>
</comment>
<dbReference type="PANTHER" id="PTHR30486:SF6">
    <property type="entry name" value="TYPE IV PILUS RETRACTATION ATPASE PILT"/>
    <property type="match status" value="1"/>
</dbReference>
<feature type="domain" description="Bacterial type II secretion system protein E" evidence="3">
    <location>
        <begin position="178"/>
        <end position="331"/>
    </location>
</feature>
<keyword evidence="2" id="KW-0547">Nucleotide-binding</keyword>
<dbReference type="InterPro" id="IPR014155">
    <property type="entry name" value="VirB11"/>
</dbReference>
<dbReference type="CDD" id="cd01130">
    <property type="entry name" value="VirB11-like_ATPase"/>
    <property type="match status" value="1"/>
</dbReference>
<comment type="caution">
    <text evidence="4">The sequence shown here is derived from an EMBL/GenBank/DDBJ whole genome shotgun (WGS) entry which is preliminary data.</text>
</comment>
<keyword evidence="5" id="KW-1185">Reference proteome</keyword>